<feature type="region of interest" description="Disordered" evidence="1">
    <location>
        <begin position="20"/>
        <end position="96"/>
    </location>
</feature>
<evidence type="ECO:0000256" key="1">
    <source>
        <dbReference type="SAM" id="MobiDB-lite"/>
    </source>
</evidence>
<organism evidence="3 4">
    <name type="scientific">Ilumatobacter fluminis</name>
    <dbReference type="NCBI Taxonomy" id="467091"/>
    <lineage>
        <taxon>Bacteria</taxon>
        <taxon>Bacillati</taxon>
        <taxon>Actinomycetota</taxon>
        <taxon>Acidimicrobiia</taxon>
        <taxon>Acidimicrobiales</taxon>
        <taxon>Ilumatobacteraceae</taxon>
        <taxon>Ilumatobacter</taxon>
    </lineage>
</organism>
<evidence type="ECO:0000256" key="2">
    <source>
        <dbReference type="SAM" id="SignalP"/>
    </source>
</evidence>
<accession>A0A4R7HXE5</accession>
<protein>
    <recommendedName>
        <fullName evidence="5">LppP/LprE lipoprotein</fullName>
    </recommendedName>
</protein>
<dbReference type="AlphaFoldDB" id="A0A4R7HXE5"/>
<dbReference type="OrthoDB" id="5801841at2"/>
<dbReference type="PROSITE" id="PS51257">
    <property type="entry name" value="PROKAR_LIPOPROTEIN"/>
    <property type="match status" value="1"/>
</dbReference>
<feature type="chain" id="PRO_5020189418" description="LppP/LprE lipoprotein" evidence="2">
    <location>
        <begin position="21"/>
        <end position="187"/>
    </location>
</feature>
<proteinExistence type="predicted"/>
<evidence type="ECO:0008006" key="5">
    <source>
        <dbReference type="Google" id="ProtNLM"/>
    </source>
</evidence>
<keyword evidence="4" id="KW-1185">Reference proteome</keyword>
<sequence length="187" mass="19044">MSQRRLISTLAITTAMTLCACGSDDDSPTADSAATPPSPTIAETTAPTEPTTTTAPEASSPSTSPSKTAPAVATTTPPPTSTQSTEETTVPTDAEPVEIAIADLAGRLDVTADDIEIVSVVEVTWPDGGLGCPEPGMAYTQALVNGSRIVLSVDAIEYEYHSGQSGVPFYCPADRVTPPAAGGYGDI</sequence>
<gene>
    <name evidence="3" type="ORF">BDK89_0830</name>
</gene>
<feature type="signal peptide" evidence="2">
    <location>
        <begin position="1"/>
        <end position="20"/>
    </location>
</feature>
<reference evidence="3 4" key="1">
    <citation type="submission" date="2019-03" db="EMBL/GenBank/DDBJ databases">
        <title>Sequencing the genomes of 1000 actinobacteria strains.</title>
        <authorList>
            <person name="Klenk H.-P."/>
        </authorList>
    </citation>
    <scope>NUCLEOTIDE SEQUENCE [LARGE SCALE GENOMIC DNA]</scope>
    <source>
        <strain evidence="3 4">DSM 18936</strain>
    </source>
</reference>
<evidence type="ECO:0000313" key="3">
    <source>
        <dbReference type="EMBL" id="TDT15264.1"/>
    </source>
</evidence>
<feature type="compositionally biased region" description="Low complexity" evidence="1">
    <location>
        <begin position="29"/>
        <end position="92"/>
    </location>
</feature>
<dbReference type="RefSeq" id="WP_133867729.1">
    <property type="nucleotide sequence ID" value="NZ_SOAU01000001.1"/>
</dbReference>
<dbReference type="Proteomes" id="UP000294558">
    <property type="component" value="Unassembled WGS sequence"/>
</dbReference>
<evidence type="ECO:0000313" key="4">
    <source>
        <dbReference type="Proteomes" id="UP000294558"/>
    </source>
</evidence>
<name>A0A4R7HXE5_9ACTN</name>
<comment type="caution">
    <text evidence="3">The sequence shown here is derived from an EMBL/GenBank/DDBJ whole genome shotgun (WGS) entry which is preliminary data.</text>
</comment>
<dbReference type="EMBL" id="SOAU01000001">
    <property type="protein sequence ID" value="TDT15264.1"/>
    <property type="molecule type" value="Genomic_DNA"/>
</dbReference>
<keyword evidence="2" id="KW-0732">Signal</keyword>